<proteinExistence type="inferred from homology"/>
<accession>A0A0H5QHM5</accession>
<evidence type="ECO:0000256" key="1">
    <source>
        <dbReference type="ARBA" id="ARBA00010381"/>
    </source>
</evidence>
<name>A0A0H5QHM5_9EUKA</name>
<dbReference type="Pfam" id="PF01883">
    <property type="entry name" value="FeS_assembly_P"/>
    <property type="match status" value="1"/>
</dbReference>
<dbReference type="GO" id="GO:1990229">
    <property type="term" value="C:iron-sulfur cluster assembly complex"/>
    <property type="evidence" value="ECO:0007669"/>
    <property type="project" value="UniProtKB-ARBA"/>
</dbReference>
<dbReference type="FunFam" id="3.30.300.130:FF:000005">
    <property type="entry name" value="Mitotic spindle-associated mmxd complex subunit"/>
    <property type="match status" value="1"/>
</dbReference>
<evidence type="ECO:0000313" key="4">
    <source>
        <dbReference type="EMBL" id="CRZ00811.1"/>
    </source>
</evidence>
<dbReference type="PANTHER" id="PTHR12377">
    <property type="entry name" value="CYTOSOLIC IRON-SULFUR ASSEMBLY COMPONENT 2B-RELATED"/>
    <property type="match status" value="1"/>
</dbReference>
<dbReference type="SUPFAM" id="SSF117916">
    <property type="entry name" value="Fe-S cluster assembly (FSCA) domain-like"/>
    <property type="match status" value="1"/>
</dbReference>
<dbReference type="InterPro" id="IPR034904">
    <property type="entry name" value="FSCA_dom_sf"/>
</dbReference>
<dbReference type="AlphaFoldDB" id="A0A0H5QHM5"/>
<protein>
    <recommendedName>
        <fullName evidence="3">MIP18 family-like domain-containing protein</fullName>
    </recommendedName>
</protein>
<evidence type="ECO:0000259" key="3">
    <source>
        <dbReference type="Pfam" id="PF01883"/>
    </source>
</evidence>
<organism evidence="4">
    <name type="scientific">Spongospora subterranea</name>
    <dbReference type="NCBI Taxonomy" id="70186"/>
    <lineage>
        <taxon>Eukaryota</taxon>
        <taxon>Sar</taxon>
        <taxon>Rhizaria</taxon>
        <taxon>Endomyxa</taxon>
        <taxon>Phytomyxea</taxon>
        <taxon>Plasmodiophorida</taxon>
        <taxon>Plasmodiophoridae</taxon>
        <taxon>Spongospora</taxon>
    </lineage>
</organism>
<sequence length="160" mass="18093">MSLNANPIIFDDGYRRKDLSFDDIAFVEENCDEIDSEEIFDLIRDINDPEHPLTLEQLNVARRGDIIVDDAKGRARVDFTPTIPHCSMATLIGLSIRVKLIRCLPRRFKVDVYIAPGTHASELSINKQLNDKERVAAALENPHLRNVVDKCLTPSAPIDR</sequence>
<dbReference type="Gene3D" id="6.10.250.1280">
    <property type="match status" value="1"/>
</dbReference>
<keyword evidence="2" id="KW-0159">Chromosome partition</keyword>
<dbReference type="GO" id="GO:0140535">
    <property type="term" value="C:intracellular protein-containing complex"/>
    <property type="evidence" value="ECO:0007669"/>
    <property type="project" value="UniProtKB-ARBA"/>
</dbReference>
<dbReference type="InterPro" id="IPR002744">
    <property type="entry name" value="MIP18-like"/>
</dbReference>
<feature type="domain" description="MIP18 family-like" evidence="3">
    <location>
        <begin position="37"/>
        <end position="110"/>
    </location>
</feature>
<dbReference type="GO" id="GO:0007059">
    <property type="term" value="P:chromosome segregation"/>
    <property type="evidence" value="ECO:0007669"/>
    <property type="project" value="UniProtKB-KW"/>
</dbReference>
<dbReference type="InterPro" id="IPR039796">
    <property type="entry name" value="MIP18"/>
</dbReference>
<dbReference type="Gene3D" id="3.30.300.130">
    <property type="entry name" value="Fe-S cluster assembly (FSCA)"/>
    <property type="match status" value="1"/>
</dbReference>
<dbReference type="PANTHER" id="PTHR12377:SF0">
    <property type="entry name" value="CYTOSOLIC IRON-SULFUR ASSEMBLY COMPONENT 2B"/>
    <property type="match status" value="1"/>
</dbReference>
<dbReference type="GO" id="GO:0051604">
    <property type="term" value="P:protein maturation"/>
    <property type="evidence" value="ECO:0007669"/>
    <property type="project" value="InterPro"/>
</dbReference>
<comment type="similarity">
    <text evidence="1">Belongs to the MIP18 family.</text>
</comment>
<reference evidence="4" key="1">
    <citation type="submission" date="2015-04" db="EMBL/GenBank/DDBJ databases">
        <title>The genome sequence of the plant pathogenic Rhizarian Plasmodiophora brassicae reveals insights in its biotrophic life cycle and the origin of chitin synthesis.</title>
        <authorList>
            <person name="Schwelm A."/>
            <person name="Fogelqvist J."/>
            <person name="Knaust A."/>
            <person name="Julke S."/>
            <person name="Lilja T."/>
            <person name="Dhandapani V."/>
            <person name="Bonilla-Rosso G."/>
            <person name="Karlsson M."/>
            <person name="Shevchenko A."/>
            <person name="Choi S.R."/>
            <person name="Kim H.G."/>
            <person name="Park J.Y."/>
            <person name="Lim Y.P."/>
            <person name="Ludwig-Muller J."/>
            <person name="Dixelius C."/>
        </authorList>
    </citation>
    <scope>NUCLEOTIDE SEQUENCE</scope>
    <source>
        <tissue evidence="4">Potato root galls</tissue>
    </source>
</reference>
<evidence type="ECO:0000256" key="2">
    <source>
        <dbReference type="ARBA" id="ARBA00022829"/>
    </source>
</evidence>
<dbReference type="EMBL" id="HACM01000369">
    <property type="protein sequence ID" value="CRZ00811.1"/>
    <property type="molecule type" value="Transcribed_RNA"/>
</dbReference>